<name>G5HBH4_9BACT</name>
<gene>
    <name evidence="2" type="ORF">HMPREF9450_02284</name>
</gene>
<evidence type="ECO:0008006" key="4">
    <source>
        <dbReference type="Google" id="ProtNLM"/>
    </source>
</evidence>
<dbReference type="Gene3D" id="2.60.40.2580">
    <property type="match status" value="1"/>
</dbReference>
<dbReference type="HOGENOM" id="CLU_280292_0_0_10"/>
<dbReference type="RefSeq" id="WP_009135090.1">
    <property type="nucleotide sequence ID" value="NZ_CP102250.1"/>
</dbReference>
<dbReference type="OrthoDB" id="1005186at2"/>
<proteinExistence type="predicted"/>
<dbReference type="Proteomes" id="UP000006008">
    <property type="component" value="Unassembled WGS sequence"/>
</dbReference>
<dbReference type="AlphaFoldDB" id="G5HBH4"/>
<reference evidence="2 3" key="1">
    <citation type="submission" date="2011-08" db="EMBL/GenBank/DDBJ databases">
        <title>The Genome Sequence of Alistipes indistinctus YIT 12060.</title>
        <authorList>
            <consortium name="The Broad Institute Genome Sequencing Platform"/>
            <person name="Earl A."/>
            <person name="Ward D."/>
            <person name="Feldgarden M."/>
            <person name="Gevers D."/>
            <person name="Morotomi M."/>
            <person name="Young S.K."/>
            <person name="Zeng Q."/>
            <person name="Gargeya S."/>
            <person name="Fitzgerald M."/>
            <person name="Haas B."/>
            <person name="Abouelleil A."/>
            <person name="Alvarado L."/>
            <person name="Arachchi H.M."/>
            <person name="Berlin A."/>
            <person name="Brown A."/>
            <person name="Chapman S.B."/>
            <person name="Chen Z."/>
            <person name="Dunbar C."/>
            <person name="Freedman E."/>
            <person name="Gearin G."/>
            <person name="Gellesch M."/>
            <person name="Goldberg J."/>
            <person name="Griggs A."/>
            <person name="Gujja S."/>
            <person name="Heiman D."/>
            <person name="Howarth C."/>
            <person name="Larson L."/>
            <person name="Lui A."/>
            <person name="MacDonald P.J.P."/>
            <person name="Montmayeur A."/>
            <person name="Murphy C."/>
            <person name="Neiman D."/>
            <person name="Pearson M."/>
            <person name="Priest M."/>
            <person name="Roberts A."/>
            <person name="Saif S."/>
            <person name="Shea T."/>
            <person name="Shenoy N."/>
            <person name="Sisk P."/>
            <person name="Stolte C."/>
            <person name="Sykes S."/>
            <person name="Wortman J."/>
            <person name="Nusbaum C."/>
            <person name="Birren B."/>
        </authorList>
    </citation>
    <scope>NUCLEOTIDE SEQUENCE [LARGE SCALE GENOMIC DNA]</scope>
    <source>
        <strain evidence="2 3">YIT 12060</strain>
    </source>
</reference>
<feature type="chain" id="PRO_5003478026" description="DUF4906 domain-containing protein" evidence="1">
    <location>
        <begin position="22"/>
        <end position="971"/>
    </location>
</feature>
<dbReference type="EMBL" id="ADLD01000014">
    <property type="protein sequence ID" value="EHB91201.1"/>
    <property type="molecule type" value="Genomic_DNA"/>
</dbReference>
<dbReference type="PROSITE" id="PS51257">
    <property type="entry name" value="PROKAR_LIPOPROTEIN"/>
    <property type="match status" value="1"/>
</dbReference>
<feature type="signal peptide" evidence="1">
    <location>
        <begin position="1"/>
        <end position="21"/>
    </location>
</feature>
<evidence type="ECO:0000313" key="2">
    <source>
        <dbReference type="EMBL" id="EHB91201.1"/>
    </source>
</evidence>
<evidence type="ECO:0000256" key="1">
    <source>
        <dbReference type="SAM" id="SignalP"/>
    </source>
</evidence>
<keyword evidence="1" id="KW-0732">Signal</keyword>
<organism evidence="2 3">
    <name type="scientific">Alistipes indistinctus YIT 12060</name>
    <dbReference type="NCBI Taxonomy" id="742725"/>
    <lineage>
        <taxon>Bacteria</taxon>
        <taxon>Pseudomonadati</taxon>
        <taxon>Bacteroidota</taxon>
        <taxon>Bacteroidia</taxon>
        <taxon>Bacteroidales</taxon>
        <taxon>Rikenellaceae</taxon>
        <taxon>Alistipes</taxon>
    </lineage>
</organism>
<comment type="caution">
    <text evidence="2">The sequence shown here is derived from an EMBL/GenBank/DDBJ whole genome shotgun (WGS) entry which is preliminary data.</text>
</comment>
<dbReference type="GeneID" id="92817049"/>
<dbReference type="eggNOG" id="ENOG502Z9E2">
    <property type="taxonomic scope" value="Bacteria"/>
</dbReference>
<sequence>MKRKIVYGLLCMLLVGITACTKDDLPYNGELGEGESNISAIVEFRPLTVSALGRTRTAGDAIKNIENLCVLLYDMDGKLVKKYALTDFTDYTVTDEKREGSATEQKTQHATFQLKVPYGRYYIYTVANMGDLASYSDKIGTVAGLKNIPLNWNSTVTANNQMFGHFNKPNTQSNEAPLLTVNQKEMALHAWIRRAASKVTVAYDGSLLEEGVFVYIKSVQIKDIPSTCLLGSKNTVMEKSGLIKEGETITYGPAGAAFDENWTARITKGHPYYPYDEKTNSSSSEAHSEIAQALFFYENMQGEGQDKAQNKDLEYIEKDNMPYGTYIEVQGYYRSVNAERVGTGPIVYRFMLGKNTSTNYDAERNYHYKLTLKFNRFANDADWHIEYEEENPDILVPEPYYISYLYNHAMTLPLKINAEEHELMSLKAVIDSNAWAPYNAIVNGFDYQRQLDPEVTPGAPVNPWNGFLSLRKTQETVIPSNTTNEAYYNEHNRGNRTYYENGALVDPNSETDGTFTMSRKGDTYVFNLPMYTRAKQMIITTGYTGNNPYVAYQRKARVRFTAVLRNTSTNETRTIEKKSTILQVRRVVNPKGIWRKHDNTLPFHVVLKRLPYESATCFQTFTSEGLWKAYVIRGDRSLVDLGADTVRGSTGTPIDFTIRFNGTCNENESRCAIIRVDYHNYSCQHLIFVRQGEAPMALTENGRKWHACNMRTSTQETDCPLEEGSQFKFRNWEQPIDATSNVNDTPVWINVSPDDFLDHSTTPFKIAGTNDTKLWSEITSYISGSFTDPTVNGKKISVATYDDFQALQNNKNIEQGFGVMYGNDATETLSEIDAVYGHRYDRHGDGNSTGSGYGMRGIFVYNSSETSQYGGRSLFFPIGTSGYGRRQNANGGKTAVLKYSNTPFKIEDNRPLFYDLYMRPGAIYWLKEKGGPKADIVGWDFNYFTLDFNGIQASNILHDIGSDACFIRCVE</sequence>
<protein>
    <recommendedName>
        <fullName evidence="4">DUF4906 domain-containing protein</fullName>
    </recommendedName>
</protein>
<keyword evidence="3" id="KW-1185">Reference proteome</keyword>
<dbReference type="STRING" id="742725.HMPREF9450_02284"/>
<accession>G5HBH4</accession>
<evidence type="ECO:0000313" key="3">
    <source>
        <dbReference type="Proteomes" id="UP000006008"/>
    </source>
</evidence>
<dbReference type="PATRIC" id="fig|742725.3.peg.2351"/>